<dbReference type="InterPro" id="IPR051610">
    <property type="entry name" value="GPI/OXD"/>
</dbReference>
<proteinExistence type="predicted"/>
<evidence type="ECO:0000313" key="4">
    <source>
        <dbReference type="EMBL" id="PJZ72009.1"/>
    </source>
</evidence>
<dbReference type="EMBL" id="NPDZ01000014">
    <property type="protein sequence ID" value="PJZ72009.1"/>
    <property type="molecule type" value="Genomic_DNA"/>
</dbReference>
<dbReference type="Pfam" id="PF07883">
    <property type="entry name" value="Cupin_2"/>
    <property type="match status" value="1"/>
</dbReference>
<evidence type="ECO:0000313" key="6">
    <source>
        <dbReference type="Proteomes" id="UP000231990"/>
    </source>
</evidence>
<dbReference type="Proteomes" id="UP000231962">
    <property type="component" value="Unassembled WGS sequence"/>
</dbReference>
<sequence length="156" mass="17386">MDSKFSKTASEVEGTTTSNYPAEFQKVVTGRRKRRVGDAFHLKNFGVNITELEPGASSALKHWHEKQDEFIYVLSGEILLRTDKGEETLRQGQFVGFPAGAENGHQLVNRSNQKAVYLEIGDRTPGEVVHYSEVDLAVKVQDGKYLFTRKDGSPVA</sequence>
<organism evidence="4 6">
    <name type="scientific">Leptospira perolatii</name>
    <dbReference type="NCBI Taxonomy" id="2023191"/>
    <lineage>
        <taxon>Bacteria</taxon>
        <taxon>Pseudomonadati</taxon>
        <taxon>Spirochaetota</taxon>
        <taxon>Spirochaetia</taxon>
        <taxon>Leptospirales</taxon>
        <taxon>Leptospiraceae</taxon>
        <taxon>Leptospira</taxon>
    </lineage>
</organism>
<dbReference type="EMBL" id="NPDY01000009">
    <property type="protein sequence ID" value="PJZ69494.1"/>
    <property type="molecule type" value="Genomic_DNA"/>
</dbReference>
<evidence type="ECO:0000313" key="5">
    <source>
        <dbReference type="Proteomes" id="UP000231962"/>
    </source>
</evidence>
<dbReference type="InterPro" id="IPR014710">
    <property type="entry name" value="RmlC-like_jellyroll"/>
</dbReference>
<accession>A0A2M9ZIX5</accession>
<evidence type="ECO:0000313" key="3">
    <source>
        <dbReference type="EMBL" id="PJZ69494.1"/>
    </source>
</evidence>
<reference evidence="5 6" key="1">
    <citation type="submission" date="2017-07" db="EMBL/GenBank/DDBJ databases">
        <title>Leptospira spp. isolated from tropical soils.</title>
        <authorList>
            <person name="Thibeaux R."/>
            <person name="Iraola G."/>
            <person name="Ferres I."/>
            <person name="Bierque E."/>
            <person name="Girault D."/>
            <person name="Soupe-Gilbert M.-E."/>
            <person name="Picardeau M."/>
            <person name="Goarant C."/>
        </authorList>
    </citation>
    <scope>NUCLEOTIDE SEQUENCE [LARGE SCALE GENOMIC DNA]</scope>
    <source>
        <strain evidence="4 6">FH1-B-B1</strain>
        <strain evidence="3 5">FH1-B-C1</strain>
    </source>
</reference>
<keyword evidence="5" id="KW-1185">Reference proteome</keyword>
<keyword evidence="1" id="KW-0479">Metal-binding</keyword>
<dbReference type="Proteomes" id="UP000231990">
    <property type="component" value="Unassembled WGS sequence"/>
</dbReference>
<evidence type="ECO:0000259" key="2">
    <source>
        <dbReference type="Pfam" id="PF07883"/>
    </source>
</evidence>
<gene>
    <name evidence="3" type="ORF">CH360_10835</name>
    <name evidence="4" type="ORF">CH373_16235</name>
</gene>
<dbReference type="PANTHER" id="PTHR35848">
    <property type="entry name" value="OXALATE-BINDING PROTEIN"/>
    <property type="match status" value="1"/>
</dbReference>
<protein>
    <submittedName>
        <fullName evidence="4">Cupin</fullName>
    </submittedName>
</protein>
<name>A0A2M9ZIX5_9LEPT</name>
<dbReference type="InterPro" id="IPR011051">
    <property type="entry name" value="RmlC_Cupin_sf"/>
</dbReference>
<dbReference type="PANTHER" id="PTHR35848:SF9">
    <property type="entry name" value="SLL1358 PROTEIN"/>
    <property type="match status" value="1"/>
</dbReference>
<evidence type="ECO:0000256" key="1">
    <source>
        <dbReference type="ARBA" id="ARBA00022723"/>
    </source>
</evidence>
<dbReference type="CDD" id="cd02224">
    <property type="entry name" value="cupin_SPO2919-like"/>
    <property type="match status" value="1"/>
</dbReference>
<dbReference type="InterPro" id="IPR013096">
    <property type="entry name" value="Cupin_2"/>
</dbReference>
<feature type="domain" description="Cupin type-2" evidence="2">
    <location>
        <begin position="49"/>
        <end position="120"/>
    </location>
</feature>
<dbReference type="Gene3D" id="2.60.120.10">
    <property type="entry name" value="Jelly Rolls"/>
    <property type="match status" value="1"/>
</dbReference>
<dbReference type="SUPFAM" id="SSF51182">
    <property type="entry name" value="RmlC-like cupins"/>
    <property type="match status" value="1"/>
</dbReference>
<dbReference type="GO" id="GO:0046872">
    <property type="term" value="F:metal ion binding"/>
    <property type="evidence" value="ECO:0007669"/>
    <property type="project" value="UniProtKB-KW"/>
</dbReference>
<comment type="caution">
    <text evidence="4">The sequence shown here is derived from an EMBL/GenBank/DDBJ whole genome shotgun (WGS) entry which is preliminary data.</text>
</comment>
<dbReference type="OrthoDB" id="9797047at2"/>
<dbReference type="AlphaFoldDB" id="A0A2M9ZIX5"/>
<dbReference type="RefSeq" id="WP_100714056.1">
    <property type="nucleotide sequence ID" value="NZ_NPDY01000009.1"/>
</dbReference>